<accession>A0ABU1S6F3</accession>
<dbReference type="Proteomes" id="UP001261871">
    <property type="component" value="Unassembled WGS sequence"/>
</dbReference>
<evidence type="ECO:0000313" key="1">
    <source>
        <dbReference type="EMBL" id="MDR6846507.1"/>
    </source>
</evidence>
<organism evidence="1 2">
    <name type="scientific">Flavobacterium granuli</name>
    <dbReference type="NCBI Taxonomy" id="280093"/>
    <lineage>
        <taxon>Bacteria</taxon>
        <taxon>Pseudomonadati</taxon>
        <taxon>Bacteroidota</taxon>
        <taxon>Flavobacteriia</taxon>
        <taxon>Flavobacteriales</taxon>
        <taxon>Flavobacteriaceae</taxon>
        <taxon>Flavobacterium</taxon>
    </lineage>
</organism>
<gene>
    <name evidence="1" type="ORF">J2W95_003226</name>
</gene>
<comment type="caution">
    <text evidence="1">The sequence shown here is derived from an EMBL/GenBank/DDBJ whole genome shotgun (WGS) entry which is preliminary data.</text>
</comment>
<reference evidence="1 2" key="1">
    <citation type="submission" date="2023-07" db="EMBL/GenBank/DDBJ databases">
        <title>Sorghum-associated microbial communities from plants grown in Nebraska, USA.</title>
        <authorList>
            <person name="Schachtman D."/>
        </authorList>
    </citation>
    <scope>NUCLEOTIDE SEQUENCE [LARGE SCALE GENOMIC DNA]</scope>
    <source>
        <strain evidence="1 2">BE124</strain>
    </source>
</reference>
<dbReference type="EMBL" id="JAVDTX010000008">
    <property type="protein sequence ID" value="MDR6846507.1"/>
    <property type="molecule type" value="Genomic_DNA"/>
</dbReference>
<protein>
    <recommendedName>
        <fullName evidence="3">Tetratricopeptide repeat-containing protein</fullName>
    </recommendedName>
</protein>
<keyword evidence="2" id="KW-1185">Reference proteome</keyword>
<evidence type="ECO:0008006" key="3">
    <source>
        <dbReference type="Google" id="ProtNLM"/>
    </source>
</evidence>
<sequence>MKKTAKPIKINHLVFLSFAFIFLVITNANSQTVHYDSINKQKFVLVNVQKTYERIADKGYESVEIYESLGNYYYENKNFLKSKLYFDRLFDKYSLSQISSKSKERYQLIRKQFY</sequence>
<evidence type="ECO:0000313" key="2">
    <source>
        <dbReference type="Proteomes" id="UP001261871"/>
    </source>
</evidence>
<name>A0ABU1S6F3_9FLAO</name>
<dbReference type="RefSeq" id="WP_310008736.1">
    <property type="nucleotide sequence ID" value="NZ_JAVDTX010000008.1"/>
</dbReference>
<proteinExistence type="predicted"/>